<dbReference type="GO" id="GO:0070374">
    <property type="term" value="P:positive regulation of ERK1 and ERK2 cascade"/>
    <property type="evidence" value="ECO:0007669"/>
    <property type="project" value="TreeGrafter"/>
</dbReference>
<evidence type="ECO:0000313" key="5">
    <source>
        <dbReference type="RefSeq" id="XP_026140400.1"/>
    </source>
</evidence>
<keyword evidence="1" id="KW-1133">Transmembrane helix</keyword>
<dbReference type="Pfam" id="PF07686">
    <property type="entry name" value="V-set"/>
    <property type="match status" value="1"/>
</dbReference>
<dbReference type="Gene3D" id="2.60.40.10">
    <property type="entry name" value="Immunoglobulins"/>
    <property type="match status" value="2"/>
</dbReference>
<keyword evidence="1" id="KW-0472">Membrane</keyword>
<dbReference type="InterPro" id="IPR036179">
    <property type="entry name" value="Ig-like_dom_sf"/>
</dbReference>
<dbReference type="RefSeq" id="XP_026140400.1">
    <property type="nucleotide sequence ID" value="XM_026284615.1"/>
</dbReference>
<accession>A0A6P6R5S6</accession>
<keyword evidence="2" id="KW-0732">Signal</keyword>
<dbReference type="KEGG" id="caua:113116443"/>
<gene>
    <name evidence="5" type="primary">LOC113116443</name>
</gene>
<dbReference type="SUPFAM" id="SSF48726">
    <property type="entry name" value="Immunoglobulin"/>
    <property type="match status" value="2"/>
</dbReference>
<sequence length="365" mass="40520">MAEKRHLHHLGLIILWSFVTGTTGVDETHEFCSSGGSVRLPCNDALSDCTSTTWIYSRHSKTVELITSGKKKTDTERHERLSLGSDCSLNINKVTKEDYGSYSCRRYVNGQQYGSDARVYLHFLHVSVSPSSSQIRSGNSVTLFCQLYYDRVSCDTLVRADGVQLIWENQAGVNLQTDSRYQILFSSGHCNSTLTTTLLDEDNNQEWRCLITQRNQVKTSATYIVRYSGTSTTNTSTPNTSESQVTVIVMSVLAAVLIVALVSVLWVIYTKRARNKGGADISVDKDRDENKGTYEFIKISIPTTPNTNVQTADVIYSEVTASSKKQVNTHYIDSNDTVTYAAIRGTKDAPQDGLYASVNTTTPHK</sequence>
<dbReference type="SMART" id="SM00409">
    <property type="entry name" value="IG"/>
    <property type="match status" value="2"/>
</dbReference>
<dbReference type="PANTHER" id="PTHR11422:SF5">
    <property type="entry name" value="DIVERSE IMMUNOGLOBULIN DOMAIN-CONTAINING PROTEIN 1.1 ISOFORM X1-RELATED"/>
    <property type="match status" value="1"/>
</dbReference>
<dbReference type="GO" id="GO:0042289">
    <property type="term" value="F:MHC class II protein binding"/>
    <property type="evidence" value="ECO:0007669"/>
    <property type="project" value="TreeGrafter"/>
</dbReference>
<keyword evidence="4" id="KW-1185">Reference proteome</keyword>
<dbReference type="InterPro" id="IPR007110">
    <property type="entry name" value="Ig-like_dom"/>
</dbReference>
<keyword evidence="1" id="KW-0812">Transmembrane</keyword>
<dbReference type="InterPro" id="IPR013783">
    <property type="entry name" value="Ig-like_fold"/>
</dbReference>
<evidence type="ECO:0000259" key="3">
    <source>
        <dbReference type="PROSITE" id="PS50835"/>
    </source>
</evidence>
<dbReference type="OrthoDB" id="8869347at2759"/>
<evidence type="ECO:0000256" key="1">
    <source>
        <dbReference type="SAM" id="Phobius"/>
    </source>
</evidence>
<feature type="signal peptide" evidence="2">
    <location>
        <begin position="1"/>
        <end position="24"/>
    </location>
</feature>
<dbReference type="GeneID" id="113116443"/>
<organism evidence="4 5">
    <name type="scientific">Carassius auratus</name>
    <name type="common">Goldfish</name>
    <dbReference type="NCBI Taxonomy" id="7957"/>
    <lineage>
        <taxon>Eukaryota</taxon>
        <taxon>Metazoa</taxon>
        <taxon>Chordata</taxon>
        <taxon>Craniata</taxon>
        <taxon>Vertebrata</taxon>
        <taxon>Euteleostomi</taxon>
        <taxon>Actinopterygii</taxon>
        <taxon>Neopterygii</taxon>
        <taxon>Teleostei</taxon>
        <taxon>Ostariophysi</taxon>
        <taxon>Cypriniformes</taxon>
        <taxon>Cyprinidae</taxon>
        <taxon>Cyprininae</taxon>
        <taxon>Carassius</taxon>
    </lineage>
</organism>
<feature type="transmembrane region" description="Helical" evidence="1">
    <location>
        <begin position="245"/>
        <end position="269"/>
    </location>
</feature>
<dbReference type="GO" id="GO:0045121">
    <property type="term" value="C:membrane raft"/>
    <property type="evidence" value="ECO:0007669"/>
    <property type="project" value="TreeGrafter"/>
</dbReference>
<dbReference type="PANTHER" id="PTHR11422">
    <property type="entry name" value="T-CELL SURFACE GLYCOPROTEIN CD4"/>
    <property type="match status" value="1"/>
</dbReference>
<dbReference type="GO" id="GO:0009897">
    <property type="term" value="C:external side of plasma membrane"/>
    <property type="evidence" value="ECO:0007669"/>
    <property type="project" value="TreeGrafter"/>
</dbReference>
<dbReference type="GO" id="GO:1990782">
    <property type="term" value="F:protein tyrosine kinase binding"/>
    <property type="evidence" value="ECO:0007669"/>
    <property type="project" value="TreeGrafter"/>
</dbReference>
<evidence type="ECO:0000313" key="4">
    <source>
        <dbReference type="Proteomes" id="UP000515129"/>
    </source>
</evidence>
<dbReference type="Proteomes" id="UP000515129">
    <property type="component" value="Chromosome 16"/>
</dbReference>
<proteinExistence type="predicted"/>
<reference evidence="5" key="1">
    <citation type="submission" date="2025-08" db="UniProtKB">
        <authorList>
            <consortium name="RefSeq"/>
        </authorList>
    </citation>
    <scope>IDENTIFICATION</scope>
    <source>
        <strain evidence="5">Wakin</strain>
        <tissue evidence="5">Muscle</tissue>
    </source>
</reference>
<feature type="domain" description="Ig-like" evidence="3">
    <location>
        <begin position="35"/>
        <end position="105"/>
    </location>
</feature>
<dbReference type="InterPro" id="IPR013106">
    <property type="entry name" value="Ig_V-set"/>
</dbReference>
<protein>
    <submittedName>
        <fullName evidence="5">Uncharacterized protein LOC113116443 isoform X1</fullName>
    </submittedName>
</protein>
<dbReference type="InterPro" id="IPR003599">
    <property type="entry name" value="Ig_sub"/>
</dbReference>
<name>A0A6P6R5S6_CARAU</name>
<dbReference type="PROSITE" id="PS50835">
    <property type="entry name" value="IG_LIKE"/>
    <property type="match status" value="2"/>
</dbReference>
<feature type="chain" id="PRO_5027961417" evidence="2">
    <location>
        <begin position="25"/>
        <end position="365"/>
    </location>
</feature>
<evidence type="ECO:0000256" key="2">
    <source>
        <dbReference type="SAM" id="SignalP"/>
    </source>
</evidence>
<dbReference type="GO" id="GO:0035723">
    <property type="term" value="P:interleukin-15-mediated signaling pathway"/>
    <property type="evidence" value="ECO:0007669"/>
    <property type="project" value="TreeGrafter"/>
</dbReference>
<dbReference type="GO" id="GO:0042110">
    <property type="term" value="P:T cell activation"/>
    <property type="evidence" value="ECO:0007669"/>
    <property type="project" value="TreeGrafter"/>
</dbReference>
<dbReference type="AlphaFoldDB" id="A0A6P6R5S6"/>
<feature type="domain" description="Ig-like" evidence="3">
    <location>
        <begin position="124"/>
        <end position="220"/>
    </location>
</feature>